<evidence type="ECO:0000259" key="1">
    <source>
        <dbReference type="PROSITE" id="PS50879"/>
    </source>
</evidence>
<dbReference type="GO" id="GO:0004523">
    <property type="term" value="F:RNA-DNA hybrid ribonuclease activity"/>
    <property type="evidence" value="ECO:0007669"/>
    <property type="project" value="UniProtKB-EC"/>
</dbReference>
<accession>A0ABT9YG33</accession>
<dbReference type="Proteomes" id="UP001225034">
    <property type="component" value="Unassembled WGS sequence"/>
</dbReference>
<dbReference type="PANTHER" id="PTHR46387:SF2">
    <property type="entry name" value="RIBONUCLEASE HI"/>
    <property type="match status" value="1"/>
</dbReference>
<dbReference type="RefSeq" id="WP_306980128.1">
    <property type="nucleotide sequence ID" value="NZ_JAUSUA010000001.1"/>
</dbReference>
<dbReference type="PANTHER" id="PTHR46387">
    <property type="entry name" value="POLYNUCLEOTIDYL TRANSFERASE, RIBONUCLEASE H-LIKE SUPERFAMILY PROTEIN"/>
    <property type="match status" value="1"/>
</dbReference>
<dbReference type="SUPFAM" id="SSF53098">
    <property type="entry name" value="Ribonuclease H-like"/>
    <property type="match status" value="1"/>
</dbReference>
<dbReference type="Pfam" id="PF13456">
    <property type="entry name" value="RVT_3"/>
    <property type="match status" value="1"/>
</dbReference>
<dbReference type="InterPro" id="IPR002156">
    <property type="entry name" value="RNaseH_domain"/>
</dbReference>
<protein>
    <submittedName>
        <fullName evidence="2">Ribonuclease HI</fullName>
        <ecNumber evidence="2">3.1.26.4</ecNumber>
    </submittedName>
</protein>
<comment type="caution">
    <text evidence="2">The sequence shown here is derived from an EMBL/GenBank/DDBJ whole genome shotgun (WGS) entry which is preliminary data.</text>
</comment>
<name>A0ABT9YG33_9BACI</name>
<dbReference type="PROSITE" id="PS50879">
    <property type="entry name" value="RNASE_H_1"/>
    <property type="match status" value="1"/>
</dbReference>
<dbReference type="Gene3D" id="3.30.420.10">
    <property type="entry name" value="Ribonuclease H-like superfamily/Ribonuclease H"/>
    <property type="match status" value="1"/>
</dbReference>
<proteinExistence type="predicted"/>
<keyword evidence="3" id="KW-1185">Reference proteome</keyword>
<dbReference type="InterPro" id="IPR012337">
    <property type="entry name" value="RNaseH-like_sf"/>
</dbReference>
<dbReference type="CDD" id="cd09279">
    <property type="entry name" value="RNase_HI_like"/>
    <property type="match status" value="1"/>
</dbReference>
<reference evidence="2 3" key="1">
    <citation type="submission" date="2023-07" db="EMBL/GenBank/DDBJ databases">
        <title>Genomic Encyclopedia of Type Strains, Phase IV (KMG-IV): sequencing the most valuable type-strain genomes for metagenomic binning, comparative biology and taxonomic classification.</title>
        <authorList>
            <person name="Goeker M."/>
        </authorList>
    </citation>
    <scope>NUCLEOTIDE SEQUENCE [LARGE SCALE GENOMIC DNA]</scope>
    <source>
        <strain evidence="2 3">DSM 19154</strain>
    </source>
</reference>
<sequence length="135" mass="15471">MIEVYFDGASAGNPGLSGAGVFINFKDGRVEEKSIPLPVMSNHEAEYEAFLLALQSCIDLGMMRASFRTDSQLIDKAIEKQFVRNPLYKPYLHRALELIEQFDLFYLKWVPSKSNRQADRLARHAILKQKNSIYE</sequence>
<dbReference type="EMBL" id="JAUSUA010000001">
    <property type="protein sequence ID" value="MDQ0206024.1"/>
    <property type="molecule type" value="Genomic_DNA"/>
</dbReference>
<evidence type="ECO:0000313" key="3">
    <source>
        <dbReference type="Proteomes" id="UP001225034"/>
    </source>
</evidence>
<gene>
    <name evidence="2" type="ORF">J2S05_000798</name>
</gene>
<feature type="domain" description="RNase H type-1" evidence="1">
    <location>
        <begin position="1"/>
        <end position="127"/>
    </location>
</feature>
<evidence type="ECO:0000313" key="2">
    <source>
        <dbReference type="EMBL" id="MDQ0206024.1"/>
    </source>
</evidence>
<dbReference type="InterPro" id="IPR036397">
    <property type="entry name" value="RNaseH_sf"/>
</dbReference>
<keyword evidence="2" id="KW-0378">Hydrolase</keyword>
<dbReference type="EC" id="3.1.26.4" evidence="2"/>
<organism evidence="2 3">
    <name type="scientific">Alkalicoccobacillus murimartini</name>
    <dbReference type="NCBI Taxonomy" id="171685"/>
    <lineage>
        <taxon>Bacteria</taxon>
        <taxon>Bacillati</taxon>
        <taxon>Bacillota</taxon>
        <taxon>Bacilli</taxon>
        <taxon>Bacillales</taxon>
        <taxon>Bacillaceae</taxon>
        <taxon>Alkalicoccobacillus</taxon>
    </lineage>
</organism>